<sequence>MKKPVLIGATLLLSTVAIGVALAATDHDFLDGDRQEARHGVEAADAERAPLLLAEESHGREYTARSHHEEDDDDDDGDDEGGGRSAIPPAGPTDPNAPIPDNGLFNGHARPKVEVH</sequence>
<keyword evidence="3" id="KW-0614">Plasmid</keyword>
<gene>
    <name evidence="3" type="ORF">RZS28_19110</name>
</gene>
<dbReference type="Proteomes" id="UP001626536">
    <property type="component" value="Plasmid pRX1"/>
</dbReference>
<evidence type="ECO:0000313" key="3">
    <source>
        <dbReference type="EMBL" id="WOJ91835.1"/>
    </source>
</evidence>
<feature type="signal peptide" evidence="2">
    <location>
        <begin position="1"/>
        <end position="23"/>
    </location>
</feature>
<evidence type="ECO:0008006" key="5">
    <source>
        <dbReference type="Google" id="ProtNLM"/>
    </source>
</evidence>
<feature type="compositionally biased region" description="Basic and acidic residues" evidence="1">
    <location>
        <begin position="36"/>
        <end position="48"/>
    </location>
</feature>
<keyword evidence="2" id="KW-0732">Signal</keyword>
<name>A0ABZ0HYA9_9HYPH</name>
<feature type="compositionally biased region" description="Basic and acidic residues" evidence="1">
    <location>
        <begin position="55"/>
        <end position="69"/>
    </location>
</feature>
<feature type="compositionally biased region" description="Pro residues" evidence="1">
    <location>
        <begin position="89"/>
        <end position="98"/>
    </location>
</feature>
<accession>A0ABZ0HYA9</accession>
<reference evidence="3 4" key="1">
    <citation type="submission" date="2023-10" db="EMBL/GenBank/DDBJ databases">
        <title>Novel methanotroph of the genus Methylocapsa from a subarctic wetland.</title>
        <authorList>
            <person name="Belova S.E."/>
            <person name="Oshkin I.Y."/>
            <person name="Miroshnikov K."/>
            <person name="Dedysh S.N."/>
        </authorList>
    </citation>
    <scope>NUCLEOTIDE SEQUENCE [LARGE SCALE GENOMIC DNA]</scope>
    <source>
        <strain evidence="3 4">RX1</strain>
        <plasmid evidence="3 4">pRX1</plasmid>
    </source>
</reference>
<feature type="chain" id="PRO_5045663031" description="Secreted protein" evidence="2">
    <location>
        <begin position="24"/>
        <end position="116"/>
    </location>
</feature>
<dbReference type="EMBL" id="CP136863">
    <property type="protein sequence ID" value="WOJ91835.1"/>
    <property type="molecule type" value="Genomic_DNA"/>
</dbReference>
<feature type="region of interest" description="Disordered" evidence="1">
    <location>
        <begin position="36"/>
        <end position="116"/>
    </location>
</feature>
<evidence type="ECO:0000313" key="4">
    <source>
        <dbReference type="Proteomes" id="UP001626536"/>
    </source>
</evidence>
<protein>
    <recommendedName>
        <fullName evidence="5">Secreted protein</fullName>
    </recommendedName>
</protein>
<feature type="compositionally biased region" description="Acidic residues" evidence="1">
    <location>
        <begin position="70"/>
        <end position="80"/>
    </location>
</feature>
<geneLocation type="plasmid" evidence="3 4">
    <name>pRX1</name>
</geneLocation>
<organism evidence="3 4">
    <name type="scientific">Methylocapsa polymorpha</name>
    <dbReference type="NCBI Taxonomy" id="3080828"/>
    <lineage>
        <taxon>Bacteria</taxon>
        <taxon>Pseudomonadati</taxon>
        <taxon>Pseudomonadota</taxon>
        <taxon>Alphaproteobacteria</taxon>
        <taxon>Hyphomicrobiales</taxon>
        <taxon>Beijerinckiaceae</taxon>
        <taxon>Methylocapsa</taxon>
    </lineage>
</organism>
<dbReference type="RefSeq" id="WP_318655262.1">
    <property type="nucleotide sequence ID" value="NZ_CP136863.1"/>
</dbReference>
<evidence type="ECO:0000256" key="2">
    <source>
        <dbReference type="SAM" id="SignalP"/>
    </source>
</evidence>
<evidence type="ECO:0000256" key="1">
    <source>
        <dbReference type="SAM" id="MobiDB-lite"/>
    </source>
</evidence>
<keyword evidence="4" id="KW-1185">Reference proteome</keyword>
<proteinExistence type="predicted"/>